<dbReference type="RefSeq" id="WP_008015519.1">
    <property type="nucleotide sequence ID" value="NZ_AOIT01000093.1"/>
</dbReference>
<reference evidence="2 3" key="1">
    <citation type="journal article" date="2014" name="PLoS Genet.">
        <title>Phylogenetically driven sequencing of extremely halophilic archaea reveals strategies for static and dynamic osmo-response.</title>
        <authorList>
            <person name="Becker E.A."/>
            <person name="Seitzer P.M."/>
            <person name="Tritt A."/>
            <person name="Larsen D."/>
            <person name="Krusor M."/>
            <person name="Yao A.I."/>
            <person name="Wu D."/>
            <person name="Madern D."/>
            <person name="Eisen J.A."/>
            <person name="Darling A.E."/>
            <person name="Facciotti M.T."/>
        </authorList>
    </citation>
    <scope>NUCLEOTIDE SEQUENCE [LARGE SCALE GENOMIC DNA]</scope>
    <source>
        <strain evidence="2 3">JCM 13563</strain>
    </source>
</reference>
<proteinExistence type="predicted"/>
<dbReference type="SUPFAM" id="SSF46785">
    <property type="entry name" value="Winged helix' DNA-binding domain"/>
    <property type="match status" value="1"/>
</dbReference>
<dbReference type="eggNOG" id="arCOG00005">
    <property type="taxonomic scope" value="Archaea"/>
</dbReference>
<accession>M0BVQ8</accession>
<sequence>MATTDRSAPQNASELTAFQRDLLFIIADVGPEKGLGIKDEIAEYYAKEINHGRLYPNLNTLVEMGLVEKGSIDRRTNSYELTTRGTQLLTDRLEWQANQFDVDREE</sequence>
<dbReference type="PATRIC" id="fig|1230457.4.peg.3549"/>
<dbReference type="EMBL" id="AOIT01000093">
    <property type="protein sequence ID" value="ELZ15101.1"/>
    <property type="molecule type" value="Genomic_DNA"/>
</dbReference>
<evidence type="ECO:0000259" key="1">
    <source>
        <dbReference type="Pfam" id="PF03551"/>
    </source>
</evidence>
<dbReference type="InterPro" id="IPR036388">
    <property type="entry name" value="WH-like_DNA-bd_sf"/>
</dbReference>
<dbReference type="InterPro" id="IPR005149">
    <property type="entry name" value="Tscrpt_reg_PadR_N"/>
</dbReference>
<evidence type="ECO:0000313" key="2">
    <source>
        <dbReference type="EMBL" id="ELZ15101.1"/>
    </source>
</evidence>
<dbReference type="InterPro" id="IPR036390">
    <property type="entry name" value="WH_DNA-bd_sf"/>
</dbReference>
<gene>
    <name evidence="2" type="ORF">C476_17987</name>
</gene>
<dbReference type="Pfam" id="PF03551">
    <property type="entry name" value="PadR"/>
    <property type="match status" value="1"/>
</dbReference>
<organism evidence="2 3">
    <name type="scientific">Natrinema limicola JCM 13563</name>
    <dbReference type="NCBI Taxonomy" id="1230457"/>
    <lineage>
        <taxon>Archaea</taxon>
        <taxon>Methanobacteriati</taxon>
        <taxon>Methanobacteriota</taxon>
        <taxon>Stenosarchaea group</taxon>
        <taxon>Halobacteria</taxon>
        <taxon>Halobacteriales</taxon>
        <taxon>Natrialbaceae</taxon>
        <taxon>Natrinema</taxon>
    </lineage>
</organism>
<evidence type="ECO:0000313" key="3">
    <source>
        <dbReference type="Proteomes" id="UP000011615"/>
    </source>
</evidence>
<comment type="caution">
    <text evidence="2">The sequence shown here is derived from an EMBL/GenBank/DDBJ whole genome shotgun (WGS) entry which is preliminary data.</text>
</comment>
<keyword evidence="3" id="KW-1185">Reference proteome</keyword>
<feature type="domain" description="Transcription regulator PadR N-terminal" evidence="1">
    <location>
        <begin position="23"/>
        <end position="90"/>
    </location>
</feature>
<name>M0BVQ8_9EURY</name>
<dbReference type="OrthoDB" id="180497at2157"/>
<dbReference type="AlphaFoldDB" id="M0BVQ8"/>
<dbReference type="Gene3D" id="1.10.10.10">
    <property type="entry name" value="Winged helix-like DNA-binding domain superfamily/Winged helix DNA-binding domain"/>
    <property type="match status" value="1"/>
</dbReference>
<dbReference type="Proteomes" id="UP000011615">
    <property type="component" value="Unassembled WGS sequence"/>
</dbReference>
<protein>
    <submittedName>
        <fullName evidence="2">Transcriptional regulator, PadR-like family protein</fullName>
    </submittedName>
</protein>